<accession>A0ABZ0B7S1</accession>
<organism evidence="1 2">
    <name type="scientific">Stakelama saccharophila</name>
    <dbReference type="NCBI Taxonomy" id="3075605"/>
    <lineage>
        <taxon>Bacteria</taxon>
        <taxon>Pseudomonadati</taxon>
        <taxon>Pseudomonadota</taxon>
        <taxon>Alphaproteobacteria</taxon>
        <taxon>Sphingomonadales</taxon>
        <taxon>Sphingomonadaceae</taxon>
        <taxon>Stakelama</taxon>
    </lineage>
</organism>
<evidence type="ECO:0000313" key="2">
    <source>
        <dbReference type="Proteomes" id="UP001302249"/>
    </source>
</evidence>
<sequence>MRWSDGYGGAWSPEIIVFTGSGAVRAFAADEQERVVIDRQTVEQCRCFDAVLAYFAAADFAVPPLHVAGATA</sequence>
<gene>
    <name evidence="1" type="ORF">RPR59_13625</name>
</gene>
<proteinExistence type="predicted"/>
<reference evidence="1 2" key="1">
    <citation type="submission" date="2023-09" db="EMBL/GenBank/DDBJ databases">
        <authorList>
            <person name="Rey-Velasco X."/>
        </authorList>
    </citation>
    <scope>NUCLEOTIDE SEQUENCE [LARGE SCALE GENOMIC DNA]</scope>
    <source>
        <strain evidence="1 2">W311</strain>
    </source>
</reference>
<dbReference type="EMBL" id="CP135076">
    <property type="protein sequence ID" value="WNO53466.1"/>
    <property type="molecule type" value="Genomic_DNA"/>
</dbReference>
<name>A0ABZ0B7S1_9SPHN</name>
<protein>
    <submittedName>
        <fullName evidence="1">Uncharacterized protein</fullName>
    </submittedName>
</protein>
<evidence type="ECO:0000313" key="1">
    <source>
        <dbReference type="EMBL" id="WNO53466.1"/>
    </source>
</evidence>
<dbReference type="Proteomes" id="UP001302249">
    <property type="component" value="Chromosome"/>
</dbReference>
<dbReference type="RefSeq" id="WP_313914958.1">
    <property type="nucleotide sequence ID" value="NZ_CP135076.1"/>
</dbReference>
<keyword evidence="2" id="KW-1185">Reference proteome</keyword>